<keyword evidence="7" id="KW-1185">Reference proteome</keyword>
<organism evidence="6 7">
    <name type="scientific">Nocardia rhizosphaerae</name>
    <dbReference type="NCBI Taxonomy" id="1691571"/>
    <lineage>
        <taxon>Bacteria</taxon>
        <taxon>Bacillati</taxon>
        <taxon>Actinomycetota</taxon>
        <taxon>Actinomycetes</taxon>
        <taxon>Mycobacteriales</taxon>
        <taxon>Nocardiaceae</taxon>
        <taxon>Nocardia</taxon>
    </lineage>
</organism>
<evidence type="ECO:0000256" key="2">
    <source>
        <dbReference type="ARBA" id="ARBA00023125"/>
    </source>
</evidence>
<dbReference type="InterPro" id="IPR058852">
    <property type="entry name" value="HTH_77"/>
</dbReference>
<dbReference type="Proteomes" id="UP001595767">
    <property type="component" value="Unassembled WGS sequence"/>
</dbReference>
<evidence type="ECO:0000313" key="6">
    <source>
        <dbReference type="EMBL" id="MFC4125980.1"/>
    </source>
</evidence>
<dbReference type="Gene3D" id="1.10.10.10">
    <property type="entry name" value="Winged helix-like DNA-binding domain superfamily/Winged helix DNA-binding domain"/>
    <property type="match status" value="1"/>
</dbReference>
<feature type="compositionally biased region" description="Low complexity" evidence="3">
    <location>
        <begin position="346"/>
        <end position="359"/>
    </location>
</feature>
<feature type="compositionally biased region" description="Basic and acidic residues" evidence="3">
    <location>
        <begin position="292"/>
        <end position="301"/>
    </location>
</feature>
<feature type="region of interest" description="Disordered" evidence="3">
    <location>
        <begin position="271"/>
        <end position="524"/>
    </location>
</feature>
<dbReference type="SUPFAM" id="SSF48452">
    <property type="entry name" value="TPR-like"/>
    <property type="match status" value="2"/>
</dbReference>
<reference evidence="7" key="1">
    <citation type="journal article" date="2019" name="Int. J. Syst. Evol. Microbiol.">
        <title>The Global Catalogue of Microorganisms (GCM) 10K type strain sequencing project: providing services to taxonomists for standard genome sequencing and annotation.</title>
        <authorList>
            <consortium name="The Broad Institute Genomics Platform"/>
            <consortium name="The Broad Institute Genome Sequencing Center for Infectious Disease"/>
            <person name="Wu L."/>
            <person name="Ma J."/>
        </authorList>
    </citation>
    <scope>NUCLEOTIDE SEQUENCE [LARGE SCALE GENOMIC DNA]</scope>
    <source>
        <strain evidence="7">CGMCC 4.7204</strain>
    </source>
</reference>
<dbReference type="InterPro" id="IPR016032">
    <property type="entry name" value="Sig_transdc_resp-reg_C-effctor"/>
</dbReference>
<dbReference type="Gene3D" id="1.25.40.10">
    <property type="entry name" value="Tetratricopeptide repeat domain"/>
    <property type="match status" value="2"/>
</dbReference>
<dbReference type="InterPro" id="IPR027417">
    <property type="entry name" value="P-loop_NTPase"/>
</dbReference>
<dbReference type="SMART" id="SM01043">
    <property type="entry name" value="BTAD"/>
    <property type="match status" value="1"/>
</dbReference>
<sequence length="1363" mass="141941">MSAQHLGSGAPPSDARAACSRVLVGVLGAIAIRRDGVLRPLPGAKARLLLTALTVRQGRARGAQALIDEVWGDQPPRAPMNALHTQVSRLRAALPDGALEIGPAGYRLSLPADSVDLSAATALAAAAATRLAAHDPSASLTAVAAARAMWRGEPAADLPDSVPADDLRSAADQLRRDLDHVELAAHLAMGELTAALPLARTTATAQPFDEPAHTTLIRLLARSGRTNEALEVFATYRLRLIAEFGADPGPALLALNAAILRGEPVDLPGFGGAVAANGEPAQAPPHTGSTFRGERLRDTAPRTRPHPAGGDPSPHPTAPALGVAPPPADGDRLPRSSEVPGVDGSPRAAPRPEAAAADGSRGRAADAPLPDPAGDSPSPGSVVPGAETPDSAGAGAQQGRSGPQSATTDHRPPTDDSGRAVSPGTAPLPGREGDRPWPDPPGGELPSQAAGAGTQARVGGPREPAGTADHRSPRDGSAWPGRGGAVAPGPAWIGTTNSPLDDSRRVGASGSASPGDDHASDRPQVPTALGLRAAPNELLGRADDLSAIAELIGRSRVTTVLGPGGTGKTRVAHAIGAEFAGSVPVVLVELASVRPATGSAAVDLAAAIAQVLGVGEVIRDPASLRPGRSLDAGRRLRETLSARPTLLILDNCEHVIDAAAELVAELIGSCPQLTVLTTSRSPLTITAESVYPLPPLPVDAAGSPATELFSARARAVRPDVHLDPESVARLCRAIDGLPLAIELAAARVRTMSVAEIETRLVRRFALLRSGDRAAPQRHRTLHAVIAWSWNLLEPDQQVALRRLSRFPAGFTLRAAEVVAAGPEVVEVAGAVDGLVAQSLLGVLDDPDSGGIRYRMLETVREFGAEQLAVADAGSDGGESALIEDRMACWAREFALSATRTYRAGDQVPAVHAVSVELDNLVAILRDTADRGDAATAYTVFPAVAMVWMMRGAHLEFTGWAPRLVALLPPEPRTGDEADLQLIAYALTCLNMMFAGTDDADPRLIGRVRTRVRRLCAHPGLDPGLRLLGLLITVRPTGFRIGRLLAVGAHSPDSRVRVAATAARANIWENAGNVHGSTRDAMRCLADLDPVEVWGTALVCQHLGQLCSQSARYADAVGHFRRALEPMVRLRMHDEIMESRCYLASALIGSGHREQARAELAFALRRDDAGIALVDDPAIRRNHRIATVANAVAELELADGDIDAGLRHYRRALDLLGWPDFDPAPGPGGLMLTAAAASAHVLHGRAVAATDLIAHLVGRAEAQLAQFYDLPQIGAVGCAVGSYLLATGFRDRDGLELLLLAGITEARQDGPSMALARHLALHRDAVGADTVTAVTSAVTGTRRLAAARRIIDLVADLDDNGIRP</sequence>
<feature type="domain" description="Bacterial transcriptional activator" evidence="5">
    <location>
        <begin position="115"/>
        <end position="260"/>
    </location>
</feature>
<evidence type="ECO:0000313" key="7">
    <source>
        <dbReference type="Proteomes" id="UP001595767"/>
    </source>
</evidence>
<evidence type="ECO:0000256" key="3">
    <source>
        <dbReference type="SAM" id="MobiDB-lite"/>
    </source>
</evidence>
<dbReference type="InterPro" id="IPR036388">
    <property type="entry name" value="WH-like_DNA-bd_sf"/>
</dbReference>
<dbReference type="EMBL" id="JBHSBA010000006">
    <property type="protein sequence ID" value="MFC4125980.1"/>
    <property type="molecule type" value="Genomic_DNA"/>
</dbReference>
<dbReference type="Pfam" id="PF25872">
    <property type="entry name" value="HTH_77"/>
    <property type="match status" value="1"/>
</dbReference>
<dbReference type="Pfam" id="PF03704">
    <property type="entry name" value="BTAD"/>
    <property type="match status" value="1"/>
</dbReference>
<dbReference type="InterPro" id="IPR005158">
    <property type="entry name" value="BTAD"/>
</dbReference>
<dbReference type="Gene3D" id="3.40.50.300">
    <property type="entry name" value="P-loop containing nucleotide triphosphate hydrolases"/>
    <property type="match status" value="1"/>
</dbReference>
<feature type="domain" description="OmpR/PhoB-type" evidence="4">
    <location>
        <begin position="36"/>
        <end position="108"/>
    </location>
</feature>
<feature type="compositionally biased region" description="Basic and acidic residues" evidence="3">
    <location>
        <begin position="408"/>
        <end position="418"/>
    </location>
</feature>
<dbReference type="PANTHER" id="PTHR47691:SF3">
    <property type="entry name" value="HTH-TYPE TRANSCRIPTIONAL REGULATOR RV0890C-RELATED"/>
    <property type="match status" value="1"/>
</dbReference>
<evidence type="ECO:0000259" key="5">
    <source>
        <dbReference type="SMART" id="SM01043"/>
    </source>
</evidence>
<dbReference type="InterPro" id="IPR011990">
    <property type="entry name" value="TPR-like_helical_dom_sf"/>
</dbReference>
<dbReference type="SMART" id="SM00862">
    <property type="entry name" value="Trans_reg_C"/>
    <property type="match status" value="1"/>
</dbReference>
<evidence type="ECO:0000259" key="4">
    <source>
        <dbReference type="SMART" id="SM00862"/>
    </source>
</evidence>
<evidence type="ECO:0000256" key="1">
    <source>
        <dbReference type="ARBA" id="ARBA00005820"/>
    </source>
</evidence>
<keyword evidence="2" id="KW-0238">DNA-binding</keyword>
<dbReference type="SUPFAM" id="SSF46894">
    <property type="entry name" value="C-terminal effector domain of the bipartite response regulators"/>
    <property type="match status" value="1"/>
</dbReference>
<proteinExistence type="inferred from homology"/>
<comment type="caution">
    <text evidence="6">The sequence shown here is derived from an EMBL/GenBank/DDBJ whole genome shotgun (WGS) entry which is preliminary data.</text>
</comment>
<feature type="compositionally biased region" description="Low complexity" evidence="3">
    <location>
        <begin position="365"/>
        <end position="406"/>
    </location>
</feature>
<accession>A0ABV8L5M1</accession>
<dbReference type="SUPFAM" id="SSF52540">
    <property type="entry name" value="P-loop containing nucleoside triphosphate hydrolases"/>
    <property type="match status" value="1"/>
</dbReference>
<dbReference type="RefSeq" id="WP_378550903.1">
    <property type="nucleotide sequence ID" value="NZ_JBHSBA010000006.1"/>
</dbReference>
<protein>
    <submittedName>
        <fullName evidence="6">BTAD domain-containing putative transcriptional regulator</fullName>
    </submittedName>
</protein>
<dbReference type="InterPro" id="IPR001867">
    <property type="entry name" value="OmpR/PhoB-type_DNA-bd"/>
</dbReference>
<gene>
    <name evidence="6" type="ORF">ACFOW8_13685</name>
</gene>
<name>A0ABV8L5M1_9NOCA</name>
<dbReference type="PANTHER" id="PTHR47691">
    <property type="entry name" value="REGULATOR-RELATED"/>
    <property type="match status" value="1"/>
</dbReference>
<comment type="similarity">
    <text evidence="1">Belongs to the AfsR/DnrI/RedD regulatory family.</text>
</comment>